<feature type="transmembrane region" description="Helical" evidence="1">
    <location>
        <begin position="98"/>
        <end position="116"/>
    </location>
</feature>
<dbReference type="InterPro" id="IPR025440">
    <property type="entry name" value="DUF4306"/>
</dbReference>
<reference evidence="2 3" key="2">
    <citation type="journal article" date="2016" name="Genome Announc.">
        <title>Draft Genome Sequence of Oceanobacillus picturae Heshi-B3, Isolated from Fermented Rice Bran in a Traditional Japanese Seafood Dish.</title>
        <authorList>
            <person name="Akuzawa S."/>
            <person name="Nagaoka J."/>
            <person name="Kanekatsu M."/>
            <person name="Kanesaki Y."/>
            <person name="Suzuki T."/>
        </authorList>
    </citation>
    <scope>NUCLEOTIDE SEQUENCE [LARGE SCALE GENOMIC DNA]</scope>
    <source>
        <strain evidence="2 3">Heshi-B3</strain>
    </source>
</reference>
<proteinExistence type="predicted"/>
<feature type="transmembrane region" description="Helical" evidence="1">
    <location>
        <begin position="70"/>
        <end position="91"/>
    </location>
</feature>
<feature type="transmembrane region" description="Helical" evidence="1">
    <location>
        <begin position="7"/>
        <end position="23"/>
    </location>
</feature>
<dbReference type="Pfam" id="PF14154">
    <property type="entry name" value="DUF4306"/>
    <property type="match status" value="1"/>
</dbReference>
<evidence type="ECO:0000313" key="2">
    <source>
        <dbReference type="EMBL" id="GAQ19771.1"/>
    </source>
</evidence>
<evidence type="ECO:0000256" key="1">
    <source>
        <dbReference type="SAM" id="Phobius"/>
    </source>
</evidence>
<protein>
    <submittedName>
        <fullName evidence="2">YjdJ</fullName>
    </submittedName>
</protein>
<name>A0A0U9HBG2_9BACI</name>
<evidence type="ECO:0000313" key="3">
    <source>
        <dbReference type="Proteomes" id="UP000052946"/>
    </source>
</evidence>
<dbReference type="RefSeq" id="WP_058951307.1">
    <property type="nucleotide sequence ID" value="NZ_BBXV01000067.1"/>
</dbReference>
<sequence length="159" mass="18028">MKYIVQYLVALMTLVISTFAAWYEGSTIRENPFEWKYSAVFSKWFNGEVNSVADISQLDHFIYAAKFSPVFPVLMVCSVSYLIILGVYILFRKNAKTMIVIPLMVATLYVFLGALISESPTIGGSVFTIVFTAIGALYLILSLLFFIKIRKEEEIVESY</sequence>
<accession>A0A0U9HBG2</accession>
<reference evidence="3" key="1">
    <citation type="submission" date="2015-07" db="EMBL/GenBank/DDBJ databases">
        <title>Draft Genome Sequence of Oceanobacillus picturae Heshi-B3 that Was Isolated from Fermented Rice Bran with Aging Salted Mackerel, Which Was Named Heshiko as Traditional Fermented Seafood in Japan.</title>
        <authorList>
            <person name="Akuzawa S."/>
            <person name="Nakagawa J."/>
            <person name="Kanekatsu T."/>
            <person name="Kanesaki Y."/>
            <person name="Suzuki T."/>
        </authorList>
    </citation>
    <scope>NUCLEOTIDE SEQUENCE [LARGE SCALE GENOMIC DNA]</scope>
    <source>
        <strain evidence="3">Heshi-B3</strain>
    </source>
</reference>
<comment type="caution">
    <text evidence="2">The sequence shown here is derived from an EMBL/GenBank/DDBJ whole genome shotgun (WGS) entry which is preliminary data.</text>
</comment>
<keyword evidence="1" id="KW-0472">Membrane</keyword>
<feature type="transmembrane region" description="Helical" evidence="1">
    <location>
        <begin position="122"/>
        <end position="147"/>
    </location>
</feature>
<organism evidence="2 3">
    <name type="scientific">Oceanobacillus picturae</name>
    <dbReference type="NCBI Taxonomy" id="171693"/>
    <lineage>
        <taxon>Bacteria</taxon>
        <taxon>Bacillati</taxon>
        <taxon>Bacillota</taxon>
        <taxon>Bacilli</taxon>
        <taxon>Bacillales</taxon>
        <taxon>Bacillaceae</taxon>
        <taxon>Oceanobacillus</taxon>
    </lineage>
</organism>
<keyword evidence="1" id="KW-1133">Transmembrane helix</keyword>
<dbReference type="AlphaFoldDB" id="A0A0U9HBG2"/>
<dbReference type="Proteomes" id="UP000052946">
    <property type="component" value="Unassembled WGS sequence"/>
</dbReference>
<keyword evidence="1" id="KW-0812">Transmembrane</keyword>
<dbReference type="EMBL" id="BBXV01000067">
    <property type="protein sequence ID" value="GAQ19771.1"/>
    <property type="molecule type" value="Genomic_DNA"/>
</dbReference>
<gene>
    <name evidence="2" type="ORF">OPHB3_3755</name>
</gene>